<organism evidence="2 3">
    <name type="scientific">Leptotrombidium deliense</name>
    <dbReference type="NCBI Taxonomy" id="299467"/>
    <lineage>
        <taxon>Eukaryota</taxon>
        <taxon>Metazoa</taxon>
        <taxon>Ecdysozoa</taxon>
        <taxon>Arthropoda</taxon>
        <taxon>Chelicerata</taxon>
        <taxon>Arachnida</taxon>
        <taxon>Acari</taxon>
        <taxon>Acariformes</taxon>
        <taxon>Trombidiformes</taxon>
        <taxon>Prostigmata</taxon>
        <taxon>Anystina</taxon>
        <taxon>Parasitengona</taxon>
        <taxon>Trombiculoidea</taxon>
        <taxon>Trombiculidae</taxon>
        <taxon>Leptotrombidium</taxon>
    </lineage>
</organism>
<dbReference type="SUPFAM" id="SSF51366">
    <property type="entry name" value="Ribulose-phoshate binding barrel"/>
    <property type="match status" value="1"/>
</dbReference>
<dbReference type="STRING" id="299467.A0A443RVI8"/>
<evidence type="ECO:0000256" key="1">
    <source>
        <dbReference type="ARBA" id="ARBA00006007"/>
    </source>
</evidence>
<dbReference type="EMBL" id="NCKV01028260">
    <property type="protein sequence ID" value="RWS19260.1"/>
    <property type="molecule type" value="Genomic_DNA"/>
</dbReference>
<dbReference type="PIRSF" id="PIRSF005956">
    <property type="entry name" value="BtpA"/>
    <property type="match status" value="1"/>
</dbReference>
<sequence length="227" mass="25010">MYKKYNFDGVIVENMHDIPYVCSRDSGPEVLSVMTAVCVEVKKLLPNIACGVQILAAMNREALAVAFASGMQFIRSEAYVFSHVADEGLMNACCGPLLRYRKHIGAESILVFTDIKKKHCSHAITADVTIKQTAEAAKFFLADGVIVTGSQTAESPIMSDVDSVLQVSDMPVLIGSGITSDNLTQFLQRKVNALIIGSEFKRNGLWSNEIDEQRISRFVDLYNTHQN</sequence>
<dbReference type="VEuPathDB" id="VectorBase:LDEU012780"/>
<evidence type="ECO:0000313" key="3">
    <source>
        <dbReference type="Proteomes" id="UP000288716"/>
    </source>
</evidence>
<comment type="caution">
    <text evidence="2">The sequence shown here is derived from an EMBL/GenBank/DDBJ whole genome shotgun (WGS) entry which is preliminary data.</text>
</comment>
<dbReference type="AlphaFoldDB" id="A0A443RVI8"/>
<dbReference type="Proteomes" id="UP000288716">
    <property type="component" value="Unassembled WGS sequence"/>
</dbReference>
<proteinExistence type="inferred from homology"/>
<dbReference type="Pfam" id="PF03437">
    <property type="entry name" value="BtpA"/>
    <property type="match status" value="1"/>
</dbReference>
<gene>
    <name evidence="2" type="ORF">B4U80_00137</name>
</gene>
<comment type="similarity">
    <text evidence="1">Belongs to the BtpA family.</text>
</comment>
<evidence type="ECO:0000313" key="2">
    <source>
        <dbReference type="EMBL" id="RWS19260.1"/>
    </source>
</evidence>
<dbReference type="OrthoDB" id="10045006at2759"/>
<keyword evidence="3" id="KW-1185">Reference proteome</keyword>
<dbReference type="PANTHER" id="PTHR21381:SF3">
    <property type="entry name" value="SGC REGION PROTEIN SGCQ-RELATED"/>
    <property type="match status" value="1"/>
</dbReference>
<dbReference type="InterPro" id="IPR011060">
    <property type="entry name" value="RibuloseP-bd_barrel"/>
</dbReference>
<accession>A0A443RVI8</accession>
<reference evidence="2 3" key="1">
    <citation type="journal article" date="2018" name="Gigascience">
        <title>Genomes of trombidid mites reveal novel predicted allergens and laterally-transferred genes associated with secondary metabolism.</title>
        <authorList>
            <person name="Dong X."/>
            <person name="Chaisiri K."/>
            <person name="Xia D."/>
            <person name="Armstrong S.D."/>
            <person name="Fang Y."/>
            <person name="Donnelly M.J."/>
            <person name="Kadowaki T."/>
            <person name="McGarry J.W."/>
            <person name="Darby A.C."/>
            <person name="Makepeace B.L."/>
        </authorList>
    </citation>
    <scope>NUCLEOTIDE SEQUENCE [LARGE SCALE GENOMIC DNA]</scope>
    <source>
        <strain evidence="2">UoL-UT</strain>
    </source>
</reference>
<dbReference type="PANTHER" id="PTHR21381">
    <property type="entry name" value="ZGC:162297"/>
    <property type="match status" value="1"/>
</dbReference>
<dbReference type="InterPro" id="IPR005137">
    <property type="entry name" value="BtpA"/>
</dbReference>
<protein>
    <submittedName>
        <fullName evidence="2">Uncharacterized protein</fullName>
    </submittedName>
</protein>
<name>A0A443RVI8_9ACAR</name>